<feature type="region of interest" description="Disordered" evidence="2">
    <location>
        <begin position="962"/>
        <end position="1102"/>
    </location>
</feature>
<dbReference type="AlphaFoldDB" id="A0A7S4A0I8"/>
<dbReference type="GO" id="GO:0016787">
    <property type="term" value="F:hydrolase activity"/>
    <property type="evidence" value="ECO:0007669"/>
    <property type="project" value="UniProtKB-KW"/>
</dbReference>
<protein>
    <submittedName>
        <fullName evidence="5">Uncharacterized protein</fullName>
    </submittedName>
</protein>
<dbReference type="PROSITE" id="PS51194">
    <property type="entry name" value="HELICASE_CTER"/>
    <property type="match status" value="1"/>
</dbReference>
<dbReference type="SMART" id="SM00490">
    <property type="entry name" value="HELICc"/>
    <property type="match status" value="1"/>
</dbReference>
<dbReference type="PROSITE" id="PS51192">
    <property type="entry name" value="HELICASE_ATP_BIND_1"/>
    <property type="match status" value="1"/>
</dbReference>
<dbReference type="SMART" id="SM00487">
    <property type="entry name" value="DEXDc"/>
    <property type="match status" value="1"/>
</dbReference>
<evidence type="ECO:0000313" key="5">
    <source>
        <dbReference type="EMBL" id="CAE0700127.1"/>
    </source>
</evidence>
<accession>A0A7S4A0I8</accession>
<dbReference type="SUPFAM" id="SSF52540">
    <property type="entry name" value="P-loop containing nucleoside triphosphate hydrolases"/>
    <property type="match status" value="2"/>
</dbReference>
<dbReference type="Gene3D" id="1.20.120.850">
    <property type="entry name" value="SWI2/SNF2 ATPases, N-terminal domain"/>
    <property type="match status" value="1"/>
</dbReference>
<dbReference type="CDD" id="cd18004">
    <property type="entry name" value="DEXHc_RAD54"/>
    <property type="match status" value="1"/>
</dbReference>
<keyword evidence="7" id="KW-1185">Reference proteome</keyword>
<dbReference type="EMBL" id="CAKKNE010000006">
    <property type="protein sequence ID" value="CAH0380022.1"/>
    <property type="molecule type" value="Genomic_DNA"/>
</dbReference>
<reference evidence="5" key="1">
    <citation type="submission" date="2021-01" db="EMBL/GenBank/DDBJ databases">
        <authorList>
            <person name="Corre E."/>
            <person name="Pelletier E."/>
            <person name="Niang G."/>
            <person name="Scheremetjew M."/>
            <person name="Finn R."/>
            <person name="Kale V."/>
            <person name="Holt S."/>
            <person name="Cochrane G."/>
            <person name="Meng A."/>
            <person name="Brown T."/>
            <person name="Cohen L."/>
        </authorList>
    </citation>
    <scope>NUCLEOTIDE SEQUENCE</scope>
    <source>
        <strain evidence="5">CCMP1756</strain>
    </source>
</reference>
<dbReference type="GO" id="GO:0005634">
    <property type="term" value="C:nucleus"/>
    <property type="evidence" value="ECO:0007669"/>
    <property type="project" value="TreeGrafter"/>
</dbReference>
<feature type="compositionally biased region" description="Basic residues" evidence="2">
    <location>
        <begin position="1024"/>
        <end position="1034"/>
    </location>
</feature>
<dbReference type="Gene3D" id="3.40.50.10810">
    <property type="entry name" value="Tandem AAA-ATPase domain"/>
    <property type="match status" value="1"/>
</dbReference>
<keyword evidence="1" id="KW-0378">Hydrolase</keyword>
<dbReference type="Proteomes" id="UP000789595">
    <property type="component" value="Unassembled WGS sequence"/>
</dbReference>
<dbReference type="PANTHER" id="PTHR45629:SF7">
    <property type="entry name" value="DNA EXCISION REPAIR PROTEIN ERCC-6-RELATED"/>
    <property type="match status" value="1"/>
</dbReference>
<dbReference type="InterPro" id="IPR014001">
    <property type="entry name" value="Helicase_ATP-bd"/>
</dbReference>
<reference evidence="6" key="2">
    <citation type="submission" date="2021-11" db="EMBL/GenBank/DDBJ databases">
        <authorList>
            <consortium name="Genoscope - CEA"/>
            <person name="William W."/>
        </authorList>
    </citation>
    <scope>NUCLEOTIDE SEQUENCE</scope>
</reference>
<evidence type="ECO:0000259" key="3">
    <source>
        <dbReference type="PROSITE" id="PS51192"/>
    </source>
</evidence>
<dbReference type="InterPro" id="IPR000330">
    <property type="entry name" value="SNF2_N"/>
</dbReference>
<dbReference type="OrthoDB" id="413460at2759"/>
<dbReference type="GO" id="GO:0005524">
    <property type="term" value="F:ATP binding"/>
    <property type="evidence" value="ECO:0007669"/>
    <property type="project" value="InterPro"/>
</dbReference>
<dbReference type="Pfam" id="PF00271">
    <property type="entry name" value="Helicase_C"/>
    <property type="match status" value="1"/>
</dbReference>
<feature type="compositionally biased region" description="Low complexity" evidence="2">
    <location>
        <begin position="1041"/>
        <end position="1061"/>
    </location>
</feature>
<dbReference type="Gene3D" id="3.40.50.300">
    <property type="entry name" value="P-loop containing nucleotide triphosphate hydrolases"/>
    <property type="match status" value="1"/>
</dbReference>
<evidence type="ECO:0000256" key="2">
    <source>
        <dbReference type="SAM" id="MobiDB-lite"/>
    </source>
</evidence>
<evidence type="ECO:0000259" key="4">
    <source>
        <dbReference type="PROSITE" id="PS51194"/>
    </source>
</evidence>
<evidence type="ECO:0000256" key="1">
    <source>
        <dbReference type="ARBA" id="ARBA00022801"/>
    </source>
</evidence>
<dbReference type="InterPro" id="IPR050496">
    <property type="entry name" value="SNF2_RAD54_helicase_repair"/>
</dbReference>
<organism evidence="5">
    <name type="scientific">Pelagomonas calceolata</name>
    <dbReference type="NCBI Taxonomy" id="35677"/>
    <lineage>
        <taxon>Eukaryota</taxon>
        <taxon>Sar</taxon>
        <taxon>Stramenopiles</taxon>
        <taxon>Ochrophyta</taxon>
        <taxon>Pelagophyceae</taxon>
        <taxon>Pelagomonadales</taxon>
        <taxon>Pelagomonadaceae</taxon>
        <taxon>Pelagomonas</taxon>
    </lineage>
</organism>
<dbReference type="Pfam" id="PF00176">
    <property type="entry name" value="SNF2-rel_dom"/>
    <property type="match status" value="1"/>
</dbReference>
<feature type="domain" description="Helicase C-terminal" evidence="4">
    <location>
        <begin position="551"/>
        <end position="711"/>
    </location>
</feature>
<dbReference type="GO" id="GO:0045003">
    <property type="term" value="P:double-strand break repair via synthesis-dependent strand annealing"/>
    <property type="evidence" value="ECO:0007669"/>
    <property type="project" value="TreeGrafter"/>
</dbReference>
<evidence type="ECO:0000313" key="6">
    <source>
        <dbReference type="EMBL" id="CAH0380022.1"/>
    </source>
</evidence>
<evidence type="ECO:0000313" key="7">
    <source>
        <dbReference type="Proteomes" id="UP000789595"/>
    </source>
</evidence>
<gene>
    <name evidence="5" type="ORF">PCAL00307_LOCUS15563</name>
    <name evidence="6" type="ORF">PECAL_6P16590</name>
</gene>
<dbReference type="PANTHER" id="PTHR45629">
    <property type="entry name" value="SNF2/RAD54 FAMILY MEMBER"/>
    <property type="match status" value="1"/>
</dbReference>
<name>A0A7S4A0I8_9STRA</name>
<proteinExistence type="predicted"/>
<sequence length="1222" mass="136333">MKKFQPLGGGGPRKGPPTKRLGTCGRPLILSDQERFRRDSCSQGDGNDDMAVVRAPLVPGLLTTAPVSLKVRQKFRPLGVGGRRANELLKKSCLGPRRVAPGKALVSKFLSGRDFTPGEIQVPTDMDLSLMEDLSDAEAMDEEEPPPKYREHEPLVLCEGEGDTPDIEVPPLLCQWLRPHQREGVSFVFECVHGMKKDRYGGTGAILADDMGLGKTLQSITLMYSLLKNKDSQGKPLAKRCIVVCPCSLVKNWEDEFEKWINSKAHDKSERVECMALSDTSRKTVEGMIDQFLSPACYYDVLVISYETFRAQHQRFARKKDSADIIVCDEAHRLKNDEAQTSQALASLACRKRVLLSGTPMQNDLVEFFAMSNFTNPGVFGTKDKFTKYYEGPILRGREPDATDKQKKLGKARQKELSDLSDHFIIRRMNRLNAEHLPPKLTQVVCCKLTPTQQRMYEHVVRKRDRVAATQGHVKDTLGVIQRLQKICNHPSLATQVDASASRVQRDDARELESLMPENDFAASAPRGRGGRIDHRYARMVDPALSGKLRVLHALMSELRRKGRERIVVVSVYMTTLDLIEQMCNQEDWPSCKLGGSTSTKKRKQFNDEFNDPTANYFAFLLSSKAGGCGLNLIGGSRLVMFDLDWNPATDKQAAARCWRDGQRYQCYTYRFVSSGTLEERMLQRQLSKEGLQNVIEDKDQVNSFATDDLKKLFLFRPHTASDLHDELQCPVCTGKIAAKKDRSKRGGANVLSAKAAQRCLEVLQASLLKDDADAKKRLLTPIPSSGDELHGPVDKKRWTASKPHADLGSVFAKLKPDAPGLYGTIPDVLKDLRRIKRTTDKLWPDINEHPTRLAAQKLVQEVDALWEGLCDEMYAANAESKTTETCSILEPQEPGDGYKPQQYPLPKEEDLNNWSHHASLETCGDEVLKKALRGRDDVTFVFGMYQDWNLIQQDTAAQAKIEEEQRAEREAKERLDAEAALADEDDEAPVVEKKKKKKKKKHKSESSHDSGADGDAAMAPVEKKKKKKKKKKKSADAEDAAAALETADADAALAPAHPDAGVVDTTPPDAVITQPPPAPAPRVDSQEESSQPTPDWPRPGQVVECVWTKGTALSDGDVDRCVVESIRDPVPHKKRKAGVPEHLAYQCYAQLKSLIKLAGDTDQPYETVPESDPRPKHIHLKYKLDLADHGRTWRVLPVSKKASQRESVGETFSAMSDLTNN</sequence>
<feature type="compositionally biased region" description="Basic residues" evidence="2">
    <location>
        <begin position="994"/>
        <end position="1004"/>
    </location>
</feature>
<dbReference type="GO" id="GO:0015616">
    <property type="term" value="F:DNA translocase activity"/>
    <property type="evidence" value="ECO:0007669"/>
    <property type="project" value="TreeGrafter"/>
</dbReference>
<feature type="region of interest" description="Disordered" evidence="2">
    <location>
        <begin position="1"/>
        <end position="25"/>
    </location>
</feature>
<feature type="domain" description="Helicase ATP-binding" evidence="3">
    <location>
        <begin position="196"/>
        <end position="378"/>
    </location>
</feature>
<dbReference type="EMBL" id="HBIW01018072">
    <property type="protein sequence ID" value="CAE0700127.1"/>
    <property type="molecule type" value="Transcribed_RNA"/>
</dbReference>
<feature type="compositionally biased region" description="Basic and acidic residues" evidence="2">
    <location>
        <begin position="962"/>
        <end position="978"/>
    </location>
</feature>
<dbReference type="GO" id="GO:0007131">
    <property type="term" value="P:reciprocal meiotic recombination"/>
    <property type="evidence" value="ECO:0007669"/>
    <property type="project" value="TreeGrafter"/>
</dbReference>
<dbReference type="InterPro" id="IPR049730">
    <property type="entry name" value="SNF2/RAD54-like_C"/>
</dbReference>
<dbReference type="InterPro" id="IPR001650">
    <property type="entry name" value="Helicase_C-like"/>
</dbReference>
<dbReference type="CDD" id="cd18793">
    <property type="entry name" value="SF2_C_SNF"/>
    <property type="match status" value="1"/>
</dbReference>
<dbReference type="InterPro" id="IPR038718">
    <property type="entry name" value="SNF2-like_sf"/>
</dbReference>
<dbReference type="InterPro" id="IPR027417">
    <property type="entry name" value="P-loop_NTPase"/>
</dbReference>